<feature type="region of interest" description="Disordered" evidence="1">
    <location>
        <begin position="1"/>
        <end position="27"/>
    </location>
</feature>
<organism evidence="2">
    <name type="scientific">Rhizophora mucronata</name>
    <name type="common">Asiatic mangrove</name>
    <dbReference type="NCBI Taxonomy" id="61149"/>
    <lineage>
        <taxon>Eukaryota</taxon>
        <taxon>Viridiplantae</taxon>
        <taxon>Streptophyta</taxon>
        <taxon>Embryophyta</taxon>
        <taxon>Tracheophyta</taxon>
        <taxon>Spermatophyta</taxon>
        <taxon>Magnoliopsida</taxon>
        <taxon>eudicotyledons</taxon>
        <taxon>Gunneridae</taxon>
        <taxon>Pentapetalae</taxon>
        <taxon>rosids</taxon>
        <taxon>fabids</taxon>
        <taxon>Malpighiales</taxon>
        <taxon>Rhizophoraceae</taxon>
        <taxon>Rhizophora</taxon>
    </lineage>
</organism>
<evidence type="ECO:0000313" key="2">
    <source>
        <dbReference type="EMBL" id="MBX38194.1"/>
    </source>
</evidence>
<evidence type="ECO:0000256" key="1">
    <source>
        <dbReference type="SAM" id="MobiDB-lite"/>
    </source>
</evidence>
<reference evidence="2" key="1">
    <citation type="submission" date="2018-02" db="EMBL/GenBank/DDBJ databases">
        <title>Rhizophora mucronata_Transcriptome.</title>
        <authorList>
            <person name="Meera S.P."/>
            <person name="Sreeshan A."/>
            <person name="Augustine A."/>
        </authorList>
    </citation>
    <scope>NUCLEOTIDE SEQUENCE</scope>
    <source>
        <tissue evidence="2">Leaf</tissue>
    </source>
</reference>
<feature type="compositionally biased region" description="Polar residues" evidence="1">
    <location>
        <begin position="7"/>
        <end position="17"/>
    </location>
</feature>
<sequence>MKRATGSCPSSSNSIGERSTERERELDFRVGAAVGQESRPEKERSRLEVFAGRRENLGVYY</sequence>
<name>A0A2P2N6R8_RHIMU</name>
<protein>
    <submittedName>
        <fullName evidence="2">Uncharacterized protein</fullName>
    </submittedName>
</protein>
<feature type="compositionally biased region" description="Basic and acidic residues" evidence="1">
    <location>
        <begin position="18"/>
        <end position="27"/>
    </location>
</feature>
<accession>A0A2P2N6R8</accession>
<proteinExistence type="predicted"/>
<dbReference type="EMBL" id="GGEC01057710">
    <property type="protein sequence ID" value="MBX38194.1"/>
    <property type="molecule type" value="Transcribed_RNA"/>
</dbReference>
<dbReference type="AlphaFoldDB" id="A0A2P2N6R8"/>